<dbReference type="eggNOG" id="ENOG502SI6P">
    <property type="taxonomic scope" value="Eukaryota"/>
</dbReference>
<evidence type="ECO:0000256" key="2">
    <source>
        <dbReference type="ARBA" id="ARBA00023242"/>
    </source>
</evidence>
<evidence type="ECO:0000256" key="1">
    <source>
        <dbReference type="ARBA" id="ARBA00004123"/>
    </source>
</evidence>
<dbReference type="GO" id="GO:0000976">
    <property type="term" value="F:transcription cis-regulatory region binding"/>
    <property type="evidence" value="ECO:0007669"/>
    <property type="project" value="TreeGrafter"/>
</dbReference>
<gene>
    <name evidence="4" type="ORF">MPH_10994</name>
</gene>
<protein>
    <recommendedName>
        <fullName evidence="6">Transcription factor fungi</fullName>
    </recommendedName>
</protein>
<dbReference type="HOGENOM" id="CLU_008719_1_3_1"/>
<dbReference type="PANTHER" id="PTHR37534">
    <property type="entry name" value="TRANSCRIPTIONAL ACTIVATOR PROTEIN UGA3"/>
    <property type="match status" value="1"/>
</dbReference>
<organism evidence="4 5">
    <name type="scientific">Macrophomina phaseolina (strain MS6)</name>
    <name type="common">Charcoal rot fungus</name>
    <dbReference type="NCBI Taxonomy" id="1126212"/>
    <lineage>
        <taxon>Eukaryota</taxon>
        <taxon>Fungi</taxon>
        <taxon>Dikarya</taxon>
        <taxon>Ascomycota</taxon>
        <taxon>Pezizomycotina</taxon>
        <taxon>Dothideomycetes</taxon>
        <taxon>Dothideomycetes incertae sedis</taxon>
        <taxon>Botryosphaeriales</taxon>
        <taxon>Botryosphaeriaceae</taxon>
        <taxon>Macrophomina</taxon>
    </lineage>
</organism>
<feature type="compositionally biased region" description="Acidic residues" evidence="3">
    <location>
        <begin position="21"/>
        <end position="34"/>
    </location>
</feature>
<dbReference type="InParanoid" id="K2S5G8"/>
<dbReference type="OrthoDB" id="407832at2759"/>
<accession>K2S5G8</accession>
<evidence type="ECO:0000313" key="5">
    <source>
        <dbReference type="Proteomes" id="UP000007129"/>
    </source>
</evidence>
<comment type="subcellular location">
    <subcellularLocation>
        <location evidence="1">Nucleus</location>
    </subcellularLocation>
</comment>
<evidence type="ECO:0008006" key="6">
    <source>
        <dbReference type="Google" id="ProtNLM"/>
    </source>
</evidence>
<dbReference type="GO" id="GO:0003700">
    <property type="term" value="F:DNA-binding transcription factor activity"/>
    <property type="evidence" value="ECO:0007669"/>
    <property type="project" value="TreeGrafter"/>
</dbReference>
<evidence type="ECO:0000256" key="3">
    <source>
        <dbReference type="SAM" id="MobiDB-lite"/>
    </source>
</evidence>
<dbReference type="InterPro" id="IPR021858">
    <property type="entry name" value="Fun_TF"/>
</dbReference>
<dbReference type="GO" id="GO:0045944">
    <property type="term" value="P:positive regulation of transcription by RNA polymerase II"/>
    <property type="evidence" value="ECO:0007669"/>
    <property type="project" value="TreeGrafter"/>
</dbReference>
<dbReference type="STRING" id="1126212.K2S5G8"/>
<sequence>MRTCRSSLLDFVDETTGVVEGPEDGDSSQNEQEESSLLLQASDFVAQQVPASEEPIGTQREVTTSNRTPDLEQGLLSPALLSHFSNNQPRALQNASSPTYEALRELGRAQHYVVPEPSISPSQLSQSWMSNQWPLQSEEEAMLLRFFLDHISKFFDLCDPFRYFCYEVPQRARTNKTLANAILAISARMLHWKTGYNPYIADRYYQLCLETLIPSLGDVEAVMDDTILAATVVLRMLEEMDVHVTGADTQGHLTGSQAIISAASSMNADQPPTGLRRAAYWSAFRQEVWVAPQTQQLIFMSPAVTGYELDHNFSPAPDWVWCERSIAHCGAAMNATLANTDRAQGKDEQVARWKLLMEENDRWWRSVPRGFDPFYGSWECREGELFPEIRFQADWHVMGYSYTIEAHLLLIVHDPTIPKLGPLRKRAVTNVDDQAKMDVRNLCGLAQSNMSVPSASLIASMAIALCGDRFTNLEDQRKLHDFLYHTEKTQGWPTAKTRTQLKEAWGWQSVGSHTGTPQ</sequence>
<dbReference type="PANTHER" id="PTHR37534:SF2">
    <property type="entry name" value="N-ACETYLTRANSFERASE DOMAIN-CONTAINING PROTEIN"/>
    <property type="match status" value="1"/>
</dbReference>
<dbReference type="Proteomes" id="UP000007129">
    <property type="component" value="Unassembled WGS sequence"/>
</dbReference>
<dbReference type="EMBL" id="AHHD01000465">
    <property type="protein sequence ID" value="EKG11950.1"/>
    <property type="molecule type" value="Genomic_DNA"/>
</dbReference>
<keyword evidence="2" id="KW-0539">Nucleus</keyword>
<comment type="caution">
    <text evidence="4">The sequence shown here is derived from an EMBL/GenBank/DDBJ whole genome shotgun (WGS) entry which is preliminary data.</text>
</comment>
<evidence type="ECO:0000313" key="4">
    <source>
        <dbReference type="EMBL" id="EKG11950.1"/>
    </source>
</evidence>
<proteinExistence type="predicted"/>
<name>K2S5G8_MACPH</name>
<dbReference type="VEuPathDB" id="FungiDB:MPH_10994"/>
<dbReference type="AlphaFoldDB" id="K2S5G8"/>
<feature type="region of interest" description="Disordered" evidence="3">
    <location>
        <begin position="50"/>
        <end position="71"/>
    </location>
</feature>
<dbReference type="GO" id="GO:0005634">
    <property type="term" value="C:nucleus"/>
    <property type="evidence" value="ECO:0007669"/>
    <property type="project" value="UniProtKB-SubCell"/>
</dbReference>
<feature type="region of interest" description="Disordered" evidence="3">
    <location>
        <begin position="15"/>
        <end position="35"/>
    </location>
</feature>
<reference evidence="4 5" key="1">
    <citation type="journal article" date="2012" name="BMC Genomics">
        <title>Tools to kill: Genome of one of the most destructive plant pathogenic fungi Macrophomina phaseolina.</title>
        <authorList>
            <person name="Islam M.S."/>
            <person name="Haque M.S."/>
            <person name="Islam M.M."/>
            <person name="Emdad E.M."/>
            <person name="Halim A."/>
            <person name="Hossen Q.M.M."/>
            <person name="Hossain M.Z."/>
            <person name="Ahmed B."/>
            <person name="Rahim S."/>
            <person name="Rahman M.S."/>
            <person name="Alam M.M."/>
            <person name="Hou S."/>
            <person name="Wan X."/>
            <person name="Saito J.A."/>
            <person name="Alam M."/>
        </authorList>
    </citation>
    <scope>NUCLEOTIDE SEQUENCE [LARGE SCALE GENOMIC DNA]</scope>
    <source>
        <strain evidence="4 5">MS6</strain>
    </source>
</reference>
<dbReference type="Pfam" id="PF11951">
    <property type="entry name" value="Fungal_trans_2"/>
    <property type="match status" value="1"/>
</dbReference>